<feature type="transmembrane region" description="Helical" evidence="5">
    <location>
        <begin position="121"/>
        <end position="141"/>
    </location>
</feature>
<dbReference type="OrthoDB" id="2004788at2"/>
<keyword evidence="8" id="KW-1185">Reference proteome</keyword>
<feature type="transmembrane region" description="Helical" evidence="5">
    <location>
        <begin position="44"/>
        <end position="68"/>
    </location>
</feature>
<proteinExistence type="predicted"/>
<dbReference type="EMBL" id="AP019860">
    <property type="protein sequence ID" value="BBM84892.1"/>
    <property type="molecule type" value="Genomic_DNA"/>
</dbReference>
<evidence type="ECO:0000313" key="7">
    <source>
        <dbReference type="EMBL" id="BBM84892.1"/>
    </source>
</evidence>
<comment type="subcellular location">
    <subcellularLocation>
        <location evidence="1">Membrane</location>
        <topology evidence="1">Multi-pass membrane protein</topology>
    </subcellularLocation>
</comment>
<evidence type="ECO:0000256" key="5">
    <source>
        <dbReference type="SAM" id="Phobius"/>
    </source>
</evidence>
<protein>
    <submittedName>
        <fullName evidence="7">Membrane protein</fullName>
    </submittedName>
</protein>
<gene>
    <name evidence="7" type="ORF">UABAM_03253</name>
</gene>
<dbReference type="Pfam" id="PF05154">
    <property type="entry name" value="TM2"/>
    <property type="match status" value="1"/>
</dbReference>
<feature type="domain" description="TM2" evidence="6">
    <location>
        <begin position="17"/>
        <end position="61"/>
    </location>
</feature>
<evidence type="ECO:0000313" key="8">
    <source>
        <dbReference type="Proteomes" id="UP000326354"/>
    </source>
</evidence>
<evidence type="ECO:0000259" key="6">
    <source>
        <dbReference type="Pfam" id="PF05154"/>
    </source>
</evidence>
<dbReference type="AlphaFoldDB" id="A0A5S9IP60"/>
<dbReference type="Proteomes" id="UP000326354">
    <property type="component" value="Chromosome"/>
</dbReference>
<dbReference type="KEGG" id="uam:UABAM_03253"/>
<dbReference type="InterPro" id="IPR050932">
    <property type="entry name" value="TM2D1-3-like"/>
</dbReference>
<evidence type="ECO:0000256" key="1">
    <source>
        <dbReference type="ARBA" id="ARBA00004141"/>
    </source>
</evidence>
<evidence type="ECO:0000256" key="2">
    <source>
        <dbReference type="ARBA" id="ARBA00022692"/>
    </source>
</evidence>
<evidence type="ECO:0000256" key="4">
    <source>
        <dbReference type="ARBA" id="ARBA00023136"/>
    </source>
</evidence>
<keyword evidence="3 5" id="KW-1133">Transmembrane helix</keyword>
<accession>A0A5S9IP60</accession>
<feature type="transmembrane region" description="Helical" evidence="5">
    <location>
        <begin position="255"/>
        <end position="281"/>
    </location>
</feature>
<dbReference type="GO" id="GO:0016020">
    <property type="term" value="C:membrane"/>
    <property type="evidence" value="ECO:0007669"/>
    <property type="project" value="UniProtKB-SubCell"/>
</dbReference>
<dbReference type="PANTHER" id="PTHR21016:SF25">
    <property type="entry name" value="TM2 DOMAIN-CONTAINING PROTEIN DDB_G0277895-RELATED"/>
    <property type="match status" value="1"/>
</dbReference>
<evidence type="ECO:0000256" key="3">
    <source>
        <dbReference type="ARBA" id="ARBA00022989"/>
    </source>
</evidence>
<feature type="transmembrane region" description="Helical" evidence="5">
    <location>
        <begin position="147"/>
        <end position="164"/>
    </location>
</feature>
<name>A0A5S9IP60_UABAM</name>
<feature type="transmembrane region" description="Helical" evidence="5">
    <location>
        <begin position="301"/>
        <end position="318"/>
    </location>
</feature>
<sequence length="474" mass="54660">MDSNIDFEKKAYESVSIFKAYVAWLFGGWMGVHRFYLGKWFSGGLYMISFGLFIVGWAIDFLLIPAMVKSRRAQLAKKWQDEAEWARQVAEASGEDIAIFEDKFELAPWAGKSSWISYIEFPFRLLFFIFAPAIFTYFALIQGNWELIVLMAVILVATSFIHTVQKMLHFHPEVDKIPVLSEALSSFKKLYAYYMENKPRNFLFYVGYFFFGFLSMPFSQKTRTEFNLYRNMIFGIFILLILETALSYKSVYPPYLAIGDAATLLVAELLLLFFMVISFMMPMVTTSFSLSLSGKQNMLRVLTLVAVGFTILITVAIYQTGGFDTDSLGDSMNFSSRMQNKDFRRDMGATSEMFLSYYGRRAPLKQNAATKVSFHEAMTDMYRRNITGFVAGNETVLVKVFVIERPGKHDAYGLRYGDWILFLADHSGEVYKKWKDVPKDIQDVFEVVTITPLGDEKYRYITKQGLIDDLYQEK</sequence>
<reference evidence="7 8" key="1">
    <citation type="submission" date="2019-08" db="EMBL/GenBank/DDBJ databases">
        <title>Complete genome sequence of Candidatus Uab amorphum.</title>
        <authorList>
            <person name="Shiratori T."/>
            <person name="Suzuki S."/>
            <person name="Kakizawa Y."/>
            <person name="Ishida K."/>
        </authorList>
    </citation>
    <scope>NUCLEOTIDE SEQUENCE [LARGE SCALE GENOMIC DNA]</scope>
    <source>
        <strain evidence="7 8">SRT547</strain>
    </source>
</reference>
<keyword evidence="4 5" id="KW-0472">Membrane</keyword>
<dbReference type="InterPro" id="IPR007829">
    <property type="entry name" value="TM2"/>
</dbReference>
<dbReference type="PANTHER" id="PTHR21016">
    <property type="entry name" value="BETA-AMYLOID BINDING PROTEIN-RELATED"/>
    <property type="match status" value="1"/>
</dbReference>
<organism evidence="7 8">
    <name type="scientific">Uabimicrobium amorphum</name>
    <dbReference type="NCBI Taxonomy" id="2596890"/>
    <lineage>
        <taxon>Bacteria</taxon>
        <taxon>Pseudomonadati</taxon>
        <taxon>Planctomycetota</taxon>
        <taxon>Candidatus Uabimicrobiia</taxon>
        <taxon>Candidatus Uabimicrobiales</taxon>
        <taxon>Candidatus Uabimicrobiaceae</taxon>
        <taxon>Candidatus Uabimicrobium</taxon>
    </lineage>
</organism>
<keyword evidence="2 5" id="KW-0812">Transmembrane</keyword>
<feature type="transmembrane region" description="Helical" evidence="5">
    <location>
        <begin position="12"/>
        <end position="32"/>
    </location>
</feature>
<feature type="transmembrane region" description="Helical" evidence="5">
    <location>
        <begin position="231"/>
        <end position="248"/>
    </location>
</feature>
<dbReference type="RefSeq" id="WP_151969020.1">
    <property type="nucleotide sequence ID" value="NZ_AP019860.1"/>
</dbReference>
<feature type="transmembrane region" description="Helical" evidence="5">
    <location>
        <begin position="202"/>
        <end position="219"/>
    </location>
</feature>